<dbReference type="Gene3D" id="1.10.443.10">
    <property type="entry name" value="Intergrase catalytic core"/>
    <property type="match status" value="1"/>
</dbReference>
<dbReference type="InterPro" id="IPR052925">
    <property type="entry name" value="Phage_Integrase-like_Recomb"/>
</dbReference>
<name>A0A1X7SSQ1_AMPQE</name>
<sequence>MASRGLSYGSIRVYLSGVRFVQIIQGLPDLAVSSLPRLDYVLKGICRSVPSRSSRQRLPITPKILRLLFQAWSHQPITFDAVLFWATCCVGEFTCPSWGALTNSMLSFGDVSVDSHSSPTYISLLHCQSKTDVFGAGVRIYLIRVDGPICPVKSLSYLAIRGSQSGPLFQFINGSPLSRRRLVGAVHESLALTGLDVSRFNRHSFQIGATTTAAACGIKDLLIQTLGRWKSSAFTRYILTPRSILVRVSQTLLSC</sequence>
<organism evidence="2">
    <name type="scientific">Amphimedon queenslandica</name>
    <name type="common">Sponge</name>
    <dbReference type="NCBI Taxonomy" id="400682"/>
    <lineage>
        <taxon>Eukaryota</taxon>
        <taxon>Metazoa</taxon>
        <taxon>Porifera</taxon>
        <taxon>Demospongiae</taxon>
        <taxon>Heteroscleromorpha</taxon>
        <taxon>Haplosclerida</taxon>
        <taxon>Niphatidae</taxon>
        <taxon>Amphimedon</taxon>
    </lineage>
</organism>
<dbReference type="OrthoDB" id="10058284at2759"/>
<reference evidence="2" key="1">
    <citation type="submission" date="2017-05" db="UniProtKB">
        <authorList>
            <consortium name="EnsemblMetazoa"/>
        </authorList>
    </citation>
    <scope>IDENTIFICATION</scope>
</reference>
<dbReference type="InParanoid" id="A0A1X7SSQ1"/>
<dbReference type="InterPro" id="IPR011010">
    <property type="entry name" value="DNA_brk_join_enz"/>
</dbReference>
<dbReference type="GO" id="GO:0015074">
    <property type="term" value="P:DNA integration"/>
    <property type="evidence" value="ECO:0007669"/>
    <property type="project" value="InterPro"/>
</dbReference>
<protein>
    <recommendedName>
        <fullName evidence="3">Tyr recombinase domain-containing protein</fullName>
    </recommendedName>
</protein>
<evidence type="ECO:0000256" key="1">
    <source>
        <dbReference type="ARBA" id="ARBA00023172"/>
    </source>
</evidence>
<dbReference type="AlphaFoldDB" id="A0A1X7SSQ1"/>
<dbReference type="PANTHER" id="PTHR34605:SF3">
    <property type="entry name" value="P CELL-TYPE AGGLUTINATION PROTEIN MAP4-LIKE-RELATED"/>
    <property type="match status" value="1"/>
</dbReference>
<dbReference type="STRING" id="400682.A0A1X7SSQ1"/>
<dbReference type="EnsemblMetazoa" id="Aqu2.1.05184_001">
    <property type="protein sequence ID" value="Aqu2.1.05184_001"/>
    <property type="gene ID" value="Aqu2.1.05184"/>
</dbReference>
<evidence type="ECO:0000313" key="2">
    <source>
        <dbReference type="EnsemblMetazoa" id="Aqu2.1.05184_001"/>
    </source>
</evidence>
<keyword evidence="1" id="KW-0233">DNA recombination</keyword>
<dbReference type="GO" id="GO:0006310">
    <property type="term" value="P:DNA recombination"/>
    <property type="evidence" value="ECO:0007669"/>
    <property type="project" value="UniProtKB-KW"/>
</dbReference>
<dbReference type="InterPro" id="IPR013762">
    <property type="entry name" value="Integrase-like_cat_sf"/>
</dbReference>
<accession>A0A1X7SSQ1</accession>
<dbReference type="GO" id="GO:0003677">
    <property type="term" value="F:DNA binding"/>
    <property type="evidence" value="ECO:0007669"/>
    <property type="project" value="InterPro"/>
</dbReference>
<evidence type="ECO:0008006" key="3">
    <source>
        <dbReference type="Google" id="ProtNLM"/>
    </source>
</evidence>
<proteinExistence type="predicted"/>
<dbReference type="PANTHER" id="PTHR34605">
    <property type="entry name" value="PHAGE_INTEGRASE DOMAIN-CONTAINING PROTEIN"/>
    <property type="match status" value="1"/>
</dbReference>
<dbReference type="SUPFAM" id="SSF56349">
    <property type="entry name" value="DNA breaking-rejoining enzymes"/>
    <property type="match status" value="1"/>
</dbReference>